<gene>
    <name evidence="1" type="ORF">HZH68_004562</name>
</gene>
<proteinExistence type="predicted"/>
<evidence type="ECO:0000313" key="2">
    <source>
        <dbReference type="Proteomes" id="UP000617340"/>
    </source>
</evidence>
<dbReference type="AlphaFoldDB" id="A0A834KNS8"/>
<dbReference type="Proteomes" id="UP000617340">
    <property type="component" value="Unassembled WGS sequence"/>
</dbReference>
<name>A0A834KNS8_VESGE</name>
<protein>
    <submittedName>
        <fullName evidence="1">Uncharacterized protein</fullName>
    </submittedName>
</protein>
<keyword evidence="2" id="KW-1185">Reference proteome</keyword>
<sequence>MDNPMNNFDWAQRLECPPTACTDPIKKTLCKGILELLWSEIGNATFASKDVREVRKNILLYKLRHKKKDATIQCIQDISRLKAERNRLKTVSSSLKEEYEQQDFLVRQRVKHLKSIKSKYSLAKIKKALLKIKYNEVRTQLDDSNNMRLICQNLMPQTSEELNQNMLKQSLDTVTTLCFGASKREVKSKISNLLGHIKVSTLWAQLYQGLCQDVENLLKLRTLTTTENKDDLDTEDVDTNGEDIDIGIAKLCGKNIYTISRKLFFETKAKECENNVMKYITNIETSTENHIDLSEWLTLALEVKKLEAEERVLQNEIKLIQSECNDNNTITLELQRLLSEIHTIDSEIEKCVENIQRSLQLLKSAECIIKRIKNNVHTECMNLLALRADNSNFEWLNKDLTTELHIFYDVLDIRALKKIILHGEIQSFRHETCCLKEASVIMTNLNVPNIMPYFPMIKAPIYYLIDCYKNLITNNTYKNVLTPLTDEDNDLHVFIENDTIKDYDTMELLTSSQRNCSKAQEEIDAFNVALNAWSNQTVQEVMALVDKTVDDLTFTEWMQRYTLLLYMIDSANNK</sequence>
<accession>A0A834KNS8</accession>
<evidence type="ECO:0000313" key="1">
    <source>
        <dbReference type="EMBL" id="KAF7410181.1"/>
    </source>
</evidence>
<comment type="caution">
    <text evidence="1">The sequence shown here is derived from an EMBL/GenBank/DDBJ whole genome shotgun (WGS) entry which is preliminary data.</text>
</comment>
<dbReference type="EMBL" id="JACSDZ010000003">
    <property type="protein sequence ID" value="KAF7410181.1"/>
    <property type="molecule type" value="Genomic_DNA"/>
</dbReference>
<reference evidence="1" key="1">
    <citation type="journal article" date="2020" name="G3 (Bethesda)">
        <title>High-Quality Assemblies for Three Invasive Social Wasps from the &lt;i&gt;Vespula&lt;/i&gt; Genus.</title>
        <authorList>
            <person name="Harrop T.W.R."/>
            <person name="Guhlin J."/>
            <person name="McLaughlin G.M."/>
            <person name="Permina E."/>
            <person name="Stockwell P."/>
            <person name="Gilligan J."/>
            <person name="Le Lec M.F."/>
            <person name="Gruber M.A.M."/>
            <person name="Quinn O."/>
            <person name="Lovegrove M."/>
            <person name="Duncan E.J."/>
            <person name="Remnant E.J."/>
            <person name="Van Eeckhoven J."/>
            <person name="Graham B."/>
            <person name="Knapp R.A."/>
            <person name="Langford K.W."/>
            <person name="Kronenberg Z."/>
            <person name="Press M.O."/>
            <person name="Eacker S.M."/>
            <person name="Wilson-Rankin E.E."/>
            <person name="Purcell J."/>
            <person name="Lester P.J."/>
            <person name="Dearden P.K."/>
        </authorList>
    </citation>
    <scope>NUCLEOTIDE SEQUENCE</scope>
    <source>
        <strain evidence="1">Linc-1</strain>
    </source>
</reference>
<organism evidence="1 2">
    <name type="scientific">Vespula germanica</name>
    <name type="common">German yellow jacket</name>
    <name type="synonym">Paravespula germanica</name>
    <dbReference type="NCBI Taxonomy" id="30212"/>
    <lineage>
        <taxon>Eukaryota</taxon>
        <taxon>Metazoa</taxon>
        <taxon>Ecdysozoa</taxon>
        <taxon>Arthropoda</taxon>
        <taxon>Hexapoda</taxon>
        <taxon>Insecta</taxon>
        <taxon>Pterygota</taxon>
        <taxon>Neoptera</taxon>
        <taxon>Endopterygota</taxon>
        <taxon>Hymenoptera</taxon>
        <taxon>Apocrita</taxon>
        <taxon>Aculeata</taxon>
        <taxon>Vespoidea</taxon>
        <taxon>Vespidae</taxon>
        <taxon>Vespinae</taxon>
        <taxon>Vespula</taxon>
    </lineage>
</organism>